<sequence>MSSSSFSLSISSSSSSLCFSPPPPPPPPPPAISYVPVASRSPSLAAPSLPLAAPSPSPLLQLRLWIADHAFGYPRRHSHTKYHENSPRLQLHTPSKTGSWSPSLPRDFGWCTTPPLGTVLKAGMRSRPACKTAEGLRRGGV</sequence>
<name>A0A5B7CHW0_PORTR</name>
<protein>
    <submittedName>
        <fullName evidence="2">Uncharacterized protein</fullName>
    </submittedName>
</protein>
<evidence type="ECO:0000256" key="1">
    <source>
        <dbReference type="SAM" id="MobiDB-lite"/>
    </source>
</evidence>
<feature type="region of interest" description="Disordered" evidence="1">
    <location>
        <begin position="78"/>
        <end position="102"/>
    </location>
</feature>
<feature type="region of interest" description="Disordered" evidence="1">
    <location>
        <begin position="1"/>
        <end position="34"/>
    </location>
</feature>
<proteinExistence type="predicted"/>
<evidence type="ECO:0000313" key="2">
    <source>
        <dbReference type="EMBL" id="MPC08865.1"/>
    </source>
</evidence>
<dbReference type="AlphaFoldDB" id="A0A5B7CHW0"/>
<organism evidence="2 3">
    <name type="scientific">Portunus trituberculatus</name>
    <name type="common">Swimming crab</name>
    <name type="synonym">Neptunus trituberculatus</name>
    <dbReference type="NCBI Taxonomy" id="210409"/>
    <lineage>
        <taxon>Eukaryota</taxon>
        <taxon>Metazoa</taxon>
        <taxon>Ecdysozoa</taxon>
        <taxon>Arthropoda</taxon>
        <taxon>Crustacea</taxon>
        <taxon>Multicrustacea</taxon>
        <taxon>Malacostraca</taxon>
        <taxon>Eumalacostraca</taxon>
        <taxon>Eucarida</taxon>
        <taxon>Decapoda</taxon>
        <taxon>Pleocyemata</taxon>
        <taxon>Brachyura</taxon>
        <taxon>Eubrachyura</taxon>
        <taxon>Portunoidea</taxon>
        <taxon>Portunidae</taxon>
        <taxon>Portuninae</taxon>
        <taxon>Portunus</taxon>
    </lineage>
</organism>
<reference evidence="2 3" key="1">
    <citation type="submission" date="2019-05" db="EMBL/GenBank/DDBJ databases">
        <title>Another draft genome of Portunus trituberculatus and its Hox gene families provides insights of decapod evolution.</title>
        <authorList>
            <person name="Jeong J.-H."/>
            <person name="Song I."/>
            <person name="Kim S."/>
            <person name="Choi T."/>
            <person name="Kim D."/>
            <person name="Ryu S."/>
            <person name="Kim W."/>
        </authorList>
    </citation>
    <scope>NUCLEOTIDE SEQUENCE [LARGE SCALE GENOMIC DNA]</scope>
    <source>
        <tissue evidence="2">Muscle</tissue>
    </source>
</reference>
<feature type="compositionally biased region" description="Polar residues" evidence="1">
    <location>
        <begin position="92"/>
        <end position="102"/>
    </location>
</feature>
<evidence type="ECO:0000313" key="3">
    <source>
        <dbReference type="Proteomes" id="UP000324222"/>
    </source>
</evidence>
<comment type="caution">
    <text evidence="2">The sequence shown here is derived from an EMBL/GenBank/DDBJ whole genome shotgun (WGS) entry which is preliminary data.</text>
</comment>
<feature type="compositionally biased region" description="Pro residues" evidence="1">
    <location>
        <begin position="20"/>
        <end position="31"/>
    </location>
</feature>
<accession>A0A5B7CHW0</accession>
<keyword evidence="3" id="KW-1185">Reference proteome</keyword>
<feature type="compositionally biased region" description="Low complexity" evidence="1">
    <location>
        <begin position="1"/>
        <end position="19"/>
    </location>
</feature>
<dbReference type="EMBL" id="VSRR010000047">
    <property type="protein sequence ID" value="MPC08865.1"/>
    <property type="molecule type" value="Genomic_DNA"/>
</dbReference>
<dbReference type="Proteomes" id="UP000324222">
    <property type="component" value="Unassembled WGS sequence"/>
</dbReference>
<gene>
    <name evidence="2" type="ORF">E2C01_001459</name>
</gene>